<dbReference type="InterPro" id="IPR036396">
    <property type="entry name" value="Cyt_P450_sf"/>
</dbReference>
<dbReference type="PROSITE" id="PS00086">
    <property type="entry name" value="CYTOCHROME_P450"/>
    <property type="match status" value="1"/>
</dbReference>
<gene>
    <name evidence="8" type="ORF">V5O48_007606</name>
</gene>
<dbReference type="Proteomes" id="UP001465976">
    <property type="component" value="Unassembled WGS sequence"/>
</dbReference>
<evidence type="ECO:0000256" key="3">
    <source>
        <dbReference type="ARBA" id="ARBA00022723"/>
    </source>
</evidence>
<dbReference type="InterPro" id="IPR001128">
    <property type="entry name" value="Cyt_P450"/>
</dbReference>
<dbReference type="InterPro" id="IPR017972">
    <property type="entry name" value="Cyt_P450_CS"/>
</dbReference>
<organism evidence="8 9">
    <name type="scientific">Marasmius crinis-equi</name>
    <dbReference type="NCBI Taxonomy" id="585013"/>
    <lineage>
        <taxon>Eukaryota</taxon>
        <taxon>Fungi</taxon>
        <taxon>Dikarya</taxon>
        <taxon>Basidiomycota</taxon>
        <taxon>Agaricomycotina</taxon>
        <taxon>Agaricomycetes</taxon>
        <taxon>Agaricomycetidae</taxon>
        <taxon>Agaricales</taxon>
        <taxon>Marasmiineae</taxon>
        <taxon>Marasmiaceae</taxon>
        <taxon>Marasmius</taxon>
    </lineage>
</organism>
<reference evidence="8 9" key="1">
    <citation type="submission" date="2024-02" db="EMBL/GenBank/DDBJ databases">
        <title>A draft genome for the cacao thread blight pathogen Marasmius crinis-equi.</title>
        <authorList>
            <person name="Cohen S.P."/>
            <person name="Baruah I.K."/>
            <person name="Amoako-Attah I."/>
            <person name="Bukari Y."/>
            <person name="Meinhardt L.W."/>
            <person name="Bailey B.A."/>
        </authorList>
    </citation>
    <scope>NUCLEOTIDE SEQUENCE [LARGE SCALE GENOMIC DNA]</scope>
    <source>
        <strain evidence="8 9">GH-76</strain>
    </source>
</reference>
<evidence type="ECO:0000256" key="7">
    <source>
        <dbReference type="SAM" id="Phobius"/>
    </source>
</evidence>
<keyword evidence="7" id="KW-1133">Transmembrane helix</keyword>
<dbReference type="SUPFAM" id="SSF48264">
    <property type="entry name" value="Cytochrome P450"/>
    <property type="match status" value="1"/>
</dbReference>
<comment type="similarity">
    <text evidence="2 6">Belongs to the cytochrome P450 family.</text>
</comment>
<keyword evidence="6" id="KW-0503">Monooxygenase</keyword>
<evidence type="ECO:0000313" key="9">
    <source>
        <dbReference type="Proteomes" id="UP001465976"/>
    </source>
</evidence>
<dbReference type="Gene3D" id="1.10.630.10">
    <property type="entry name" value="Cytochrome P450"/>
    <property type="match status" value="1"/>
</dbReference>
<evidence type="ECO:0000256" key="4">
    <source>
        <dbReference type="ARBA" id="ARBA00023002"/>
    </source>
</evidence>
<keyword evidence="7" id="KW-0472">Membrane</keyword>
<evidence type="ECO:0000256" key="5">
    <source>
        <dbReference type="ARBA" id="ARBA00023004"/>
    </source>
</evidence>
<keyword evidence="6" id="KW-0349">Heme</keyword>
<dbReference type="PANTHER" id="PTHR46206">
    <property type="entry name" value="CYTOCHROME P450"/>
    <property type="match status" value="1"/>
</dbReference>
<proteinExistence type="inferred from homology"/>
<keyword evidence="4 6" id="KW-0560">Oxidoreductase</keyword>
<dbReference type="PRINTS" id="PR00465">
    <property type="entry name" value="EP450IV"/>
</dbReference>
<evidence type="ECO:0000256" key="6">
    <source>
        <dbReference type="RuleBase" id="RU000461"/>
    </source>
</evidence>
<evidence type="ECO:0008006" key="10">
    <source>
        <dbReference type="Google" id="ProtNLM"/>
    </source>
</evidence>
<keyword evidence="7" id="KW-0812">Transmembrane</keyword>
<accession>A0ABR3FG65</accession>
<dbReference type="Pfam" id="PF00067">
    <property type="entry name" value="p450"/>
    <property type="match status" value="1"/>
</dbReference>
<name>A0ABR3FG65_9AGAR</name>
<keyword evidence="3 6" id="KW-0479">Metal-binding</keyword>
<dbReference type="CDD" id="cd11041">
    <property type="entry name" value="CYP503A1-like"/>
    <property type="match status" value="1"/>
</dbReference>
<dbReference type="EMBL" id="JBAHYK010000406">
    <property type="protein sequence ID" value="KAL0574344.1"/>
    <property type="molecule type" value="Genomic_DNA"/>
</dbReference>
<comment type="caution">
    <text evidence="8">The sequence shown here is derived from an EMBL/GenBank/DDBJ whole genome shotgun (WGS) entry which is preliminary data.</text>
</comment>
<comment type="cofactor">
    <cofactor evidence="1">
        <name>heme</name>
        <dbReference type="ChEBI" id="CHEBI:30413"/>
    </cofactor>
</comment>
<evidence type="ECO:0000256" key="1">
    <source>
        <dbReference type="ARBA" id="ARBA00001971"/>
    </source>
</evidence>
<keyword evidence="9" id="KW-1185">Reference proteome</keyword>
<evidence type="ECO:0000313" key="8">
    <source>
        <dbReference type="EMBL" id="KAL0574344.1"/>
    </source>
</evidence>
<keyword evidence="5 6" id="KW-0408">Iron</keyword>
<evidence type="ECO:0000256" key="2">
    <source>
        <dbReference type="ARBA" id="ARBA00010617"/>
    </source>
</evidence>
<sequence length="503" mass="57167">MLEPHHVALASLSLGVVVSVWLLTKLRRYWDNRTKLSAIPTHGNDGLFSSYVSGWEFVKHGTKVVQDGYRKFPNQAFKIPTLDRYIVVVTGRDMINDIIKAGDDELSFRQASNEVFYNDVIFGRAVKMPYHVEVIGGALTRHLASMFGEVYDELARAFDDEIPADSDWVKIATLEKALNIVCRTSNRLFIGSPLCRNEEWKKLNIRFAIEFFNTALKANLFPRFMQRLVAWYLNPIKPSLKLALKHLEPIIRERVEKHKAGEEDSLEDDLLTWMIQAAPKDSDQWLEPADLAVRLLGINMAAIHSTALTHALINLAAHPEYIEPLRKEIEFNIENEGWSKAAMGKMRMLDSFLKESQRVSTSGAITVRRIALEEFVFTNGTVIPAGTMLATSPSVLHFDETFYSNPFEFDGFRSYRERQLEGESLRHQMVTPGTNYVAFGAGKHACPGRFFVVNELKALVSHTLLNYDIKLDDADAPPLQQEMSGRILSNSKTKVMFRKRQAK</sequence>
<dbReference type="InterPro" id="IPR002403">
    <property type="entry name" value="Cyt_P450_E_grp-IV"/>
</dbReference>
<feature type="transmembrane region" description="Helical" evidence="7">
    <location>
        <begin position="6"/>
        <end position="24"/>
    </location>
</feature>
<protein>
    <recommendedName>
        <fullName evidence="10">Cytochrome P450</fullName>
    </recommendedName>
</protein>